<sequence length="191" mass="22109">MEFKQVMDSGSFKQVGNDTSSFKIKEVAEKCRLLQTDNGLKVDFNYTGPNASSYLQYVEKHREELTEYLLNPDVADYYEWLEMSHQTPITLKKHEKEALIIYVNFSPETKVMETGISDDNITMKLGAPLISLEIDKMTRDEFKLSIYNMLLLADEIAVGMGNENLRKMANIEMVKTYLAEIYDKYTERPTM</sequence>
<dbReference type="AlphaFoldDB" id="A0A1H9UZ24"/>
<reference evidence="1 2" key="1">
    <citation type="submission" date="2016-10" db="EMBL/GenBank/DDBJ databases">
        <authorList>
            <person name="de Groot N.N."/>
        </authorList>
    </citation>
    <scope>NUCLEOTIDE SEQUENCE [LARGE SCALE GENOMIC DNA]</scope>
    <source>
        <strain evidence="1 2">AR40</strain>
    </source>
</reference>
<organism evidence="1 2">
    <name type="scientific">Butyrivibrio fibrisolvens</name>
    <dbReference type="NCBI Taxonomy" id="831"/>
    <lineage>
        <taxon>Bacteria</taxon>
        <taxon>Bacillati</taxon>
        <taxon>Bacillota</taxon>
        <taxon>Clostridia</taxon>
        <taxon>Lachnospirales</taxon>
        <taxon>Lachnospiraceae</taxon>
        <taxon>Butyrivibrio</taxon>
    </lineage>
</organism>
<evidence type="ECO:0000313" key="2">
    <source>
        <dbReference type="Proteomes" id="UP000182584"/>
    </source>
</evidence>
<protein>
    <submittedName>
        <fullName evidence="1">Uncharacterized protein</fullName>
    </submittedName>
</protein>
<dbReference type="OrthoDB" id="1999940at2"/>
<proteinExistence type="predicted"/>
<name>A0A1H9UZ24_BUTFI</name>
<dbReference type="eggNOG" id="ENOG5032MWR">
    <property type="taxonomic scope" value="Bacteria"/>
</dbReference>
<evidence type="ECO:0000313" key="1">
    <source>
        <dbReference type="EMBL" id="SES14735.1"/>
    </source>
</evidence>
<accession>A0A1H9UZ24</accession>
<dbReference type="EMBL" id="FOGJ01000020">
    <property type="protein sequence ID" value="SES14735.1"/>
    <property type="molecule type" value="Genomic_DNA"/>
</dbReference>
<dbReference type="Proteomes" id="UP000182584">
    <property type="component" value="Unassembled WGS sequence"/>
</dbReference>
<dbReference type="RefSeq" id="WP_022757031.1">
    <property type="nucleotide sequence ID" value="NZ_FOGJ01000020.1"/>
</dbReference>
<gene>
    <name evidence="1" type="ORF">SAMN04487884_12059</name>
</gene>